<gene>
    <name evidence="2" type="ORF">Mgra_00000506</name>
</gene>
<dbReference type="GO" id="GO:0070449">
    <property type="term" value="C:elongin complex"/>
    <property type="evidence" value="ECO:0007669"/>
    <property type="project" value="InterPro"/>
</dbReference>
<sequence length="310" mass="36411">MNDIQPIDAFSEQLAAADKVSNIKTKKKVNKITSESIQSSIRDSLSSSIFISQAAQQCPQQQQIFLEASPSLDINMFKKPKENRRVYAGRKKTGFQLEQQVPKLYDICIRLLLNNIEGYIIFHIAAEINIFWPYALKFWNREAIEETGDIPFHVLKPILEKATAIQLFRLEEINPYLQEETDYIWRIHCEKEFSKELNDILCVLSDDEEDDEEEKKEDNSDNDNGDDEKQKEPKYVYNDDCSNWRQRYYKFFRERDYKLKNLSKKIRTKTTELAEPQRKAMVTAPIAPRHVRRRQIASGMVISADQYLLL</sequence>
<dbReference type="OrthoDB" id="21513at2759"/>
<dbReference type="InterPro" id="IPR010684">
    <property type="entry name" value="RNA_pol_II_trans_fac_SIII_A"/>
</dbReference>
<dbReference type="PANTHER" id="PTHR15141:SF76">
    <property type="entry name" value="TRANSCRIPTION ELONGATION FACTOR B POLYPEPTIDE 3"/>
    <property type="match status" value="1"/>
</dbReference>
<evidence type="ECO:0000313" key="2">
    <source>
        <dbReference type="EMBL" id="KAF7640063.1"/>
    </source>
</evidence>
<organism evidence="2 3">
    <name type="scientific">Meloidogyne graminicola</name>
    <dbReference type="NCBI Taxonomy" id="189291"/>
    <lineage>
        <taxon>Eukaryota</taxon>
        <taxon>Metazoa</taxon>
        <taxon>Ecdysozoa</taxon>
        <taxon>Nematoda</taxon>
        <taxon>Chromadorea</taxon>
        <taxon>Rhabditida</taxon>
        <taxon>Tylenchina</taxon>
        <taxon>Tylenchomorpha</taxon>
        <taxon>Tylenchoidea</taxon>
        <taxon>Meloidogynidae</taxon>
        <taxon>Meloidogyninae</taxon>
        <taxon>Meloidogyne</taxon>
    </lineage>
</organism>
<dbReference type="Pfam" id="PF06881">
    <property type="entry name" value="Elongin_A"/>
    <property type="match status" value="1"/>
</dbReference>
<name>A0A8T0A565_9BILA</name>
<dbReference type="InterPro" id="IPR051870">
    <property type="entry name" value="Elongin-A_domain"/>
</dbReference>
<dbReference type="GO" id="GO:0006368">
    <property type="term" value="P:transcription elongation by RNA polymerase II"/>
    <property type="evidence" value="ECO:0007669"/>
    <property type="project" value="InterPro"/>
</dbReference>
<dbReference type="Gene3D" id="6.10.250.3180">
    <property type="match status" value="1"/>
</dbReference>
<protein>
    <submittedName>
        <fullName evidence="2">TFIIS N-terminal domain-containing protein</fullName>
    </submittedName>
</protein>
<reference evidence="2" key="1">
    <citation type="journal article" date="2020" name="Ecol. Evol.">
        <title>Genome structure and content of the rice root-knot nematode (Meloidogyne graminicola).</title>
        <authorList>
            <person name="Phan N.T."/>
            <person name="Danchin E.G.J."/>
            <person name="Klopp C."/>
            <person name="Perfus-Barbeoch L."/>
            <person name="Kozlowski D.K."/>
            <person name="Koutsovoulos G.D."/>
            <person name="Lopez-Roques C."/>
            <person name="Bouchez O."/>
            <person name="Zahm M."/>
            <person name="Besnard G."/>
            <person name="Bellafiore S."/>
        </authorList>
    </citation>
    <scope>NUCLEOTIDE SEQUENCE</scope>
    <source>
        <strain evidence="2">VN-18</strain>
    </source>
</reference>
<proteinExistence type="predicted"/>
<evidence type="ECO:0000256" key="1">
    <source>
        <dbReference type="SAM" id="MobiDB-lite"/>
    </source>
</evidence>
<feature type="compositionally biased region" description="Acidic residues" evidence="1">
    <location>
        <begin position="208"/>
        <end position="226"/>
    </location>
</feature>
<dbReference type="AlphaFoldDB" id="A0A8T0A565"/>
<dbReference type="EMBL" id="JABEBT010000002">
    <property type="protein sequence ID" value="KAF7640063.1"/>
    <property type="molecule type" value="Genomic_DNA"/>
</dbReference>
<accession>A0A8T0A565</accession>
<keyword evidence="3" id="KW-1185">Reference proteome</keyword>
<evidence type="ECO:0000313" key="3">
    <source>
        <dbReference type="Proteomes" id="UP000605970"/>
    </source>
</evidence>
<dbReference type="Proteomes" id="UP000605970">
    <property type="component" value="Unassembled WGS sequence"/>
</dbReference>
<comment type="caution">
    <text evidence="2">The sequence shown here is derived from an EMBL/GenBank/DDBJ whole genome shotgun (WGS) entry which is preliminary data.</text>
</comment>
<feature type="region of interest" description="Disordered" evidence="1">
    <location>
        <begin position="208"/>
        <end position="234"/>
    </location>
</feature>
<dbReference type="PANTHER" id="PTHR15141">
    <property type="entry name" value="TRANSCRIPTION ELONGATION FACTOR B POLYPEPTIDE 3"/>
    <property type="match status" value="1"/>
</dbReference>